<comment type="function">
    <text evidence="1">Reversible hydration of carbon dioxide.</text>
</comment>
<dbReference type="Gene3D" id="3.40.1050.10">
    <property type="entry name" value="Carbonic anhydrase"/>
    <property type="match status" value="1"/>
</dbReference>
<dbReference type="SMART" id="SM00271">
    <property type="entry name" value="DnaJ"/>
    <property type="match status" value="1"/>
</dbReference>
<dbReference type="CDD" id="cd06257">
    <property type="entry name" value="DnaJ"/>
    <property type="match status" value="1"/>
</dbReference>
<evidence type="ECO:0000313" key="12">
    <source>
        <dbReference type="Proteomes" id="UP001359559"/>
    </source>
</evidence>
<feature type="compositionally biased region" description="Basic residues" evidence="9">
    <location>
        <begin position="371"/>
        <end position="383"/>
    </location>
</feature>
<keyword evidence="5 8" id="KW-0862">Zinc</keyword>
<feature type="compositionally biased region" description="Basic and acidic residues" evidence="9">
    <location>
        <begin position="197"/>
        <end position="214"/>
    </location>
</feature>
<evidence type="ECO:0000256" key="3">
    <source>
        <dbReference type="ARBA" id="ARBA00012925"/>
    </source>
</evidence>
<dbReference type="EMBL" id="JAYKXN010000003">
    <property type="protein sequence ID" value="KAK7302571.1"/>
    <property type="molecule type" value="Genomic_DNA"/>
</dbReference>
<comment type="caution">
    <text evidence="11">The sequence shown here is derived from an EMBL/GenBank/DDBJ whole genome shotgun (WGS) entry which is preliminary data.</text>
</comment>
<dbReference type="PANTHER" id="PTHR45496">
    <property type="entry name" value="CHAPERONE DNAJ-DOMAIN SUPERFAMILY PROTEIN"/>
    <property type="match status" value="1"/>
</dbReference>
<dbReference type="PANTHER" id="PTHR45496:SF19">
    <property type="entry name" value="J DOMAIN-CONTAINING PROTEIN"/>
    <property type="match status" value="1"/>
</dbReference>
<evidence type="ECO:0000256" key="7">
    <source>
        <dbReference type="ARBA" id="ARBA00048348"/>
    </source>
</evidence>
<sequence>MDGHGGGNRAEAERWLYTANKLLSARDLHGARSFAIRARESDPTFDATDLLLTLIDTLVAGEARISDHLDCYAILQVIRYTQSIDYIAVQYRRLAVLLDPNRNPFAFAAHAFNLVHDAWSVLSDPNQKAFYDSKLRLLTQPPPPPPPPPPPQPPVPVPAPPAPPTFFPIQPPRPNPNPNPTLNLSQNLNLNQNQNQQRERESPVRVMNGEERANDGGGDGNVIELPRSSETEGGSFWTACPYCYVMYEYPKVYEDCTLRCQSCSRAFHAVVVRSPPGLVEEGGSFCSWGFFPLGFSGDFKDISGTASKWNPFSPLFPCPPKGGHSTRRHQKGPWVFYDDEAAAAFVEHSDTSVDDSDDEDWRLGNNETGKTGKRRRRKKKKKGSSFGGGGGSGGVSKPVIEKPRRGDYNSCTGTANVGNGEAVEGGGASVVRPSAVRLEPGKKAVVGSSRRRGERNLGKLDLNVEFSNEVEEPATGVNGGNGNGPGTGNAEDNIEGIGFFEGLDEFLSSLPILNVVADDKTSHSSHVCNQPCLFYYYSLHIFLLSLCPPMAFPSLSFDPFSSKPLPLSSPSSCIHPATSTIFLQKGKFEQTRFRFFTPSRRTQGFTLKASMGPPEFTQKLNNNSLQTLVEAEDGSDIFNDLRDRFLSFKTNKYLKNIEQFEDLAKAQAPKFMVIACGDSRVCPSNILGFQPGEAFTIRNVANLVPPFENGPTETNAALEFAVNSVLVENILVIGHSCCGGIRALMGMQDDDNEKSLLKSWVVVGKNARTKAKDAASNLSFDEQCMHCEKESVNHSLLNLLTYPWIEEKVANGKLSIHGGYYDFTDCSFEKWTLDYRATKLEGNGRIATKNKLFWC</sequence>
<feature type="binding site" evidence="8">
    <location>
        <position position="738"/>
    </location>
    <ligand>
        <name>Zn(2+)</name>
        <dbReference type="ChEBI" id="CHEBI:29105"/>
    </ligand>
</feature>
<evidence type="ECO:0000256" key="9">
    <source>
        <dbReference type="SAM" id="MobiDB-lite"/>
    </source>
</evidence>
<evidence type="ECO:0000256" key="5">
    <source>
        <dbReference type="ARBA" id="ARBA00022833"/>
    </source>
</evidence>
<keyword evidence="12" id="KW-1185">Reference proteome</keyword>
<dbReference type="Pfam" id="PF00226">
    <property type="entry name" value="DnaJ"/>
    <property type="match status" value="1"/>
</dbReference>
<dbReference type="CDD" id="cd00884">
    <property type="entry name" value="beta_CA_cladeB"/>
    <property type="match status" value="1"/>
</dbReference>
<evidence type="ECO:0000256" key="6">
    <source>
        <dbReference type="ARBA" id="ARBA00023239"/>
    </source>
</evidence>
<proteinExistence type="inferred from homology"/>
<dbReference type="Pfam" id="PF23551">
    <property type="entry name" value="Zn_ribbon_20"/>
    <property type="match status" value="1"/>
</dbReference>
<dbReference type="AlphaFoldDB" id="A0AAN9PLG7"/>
<gene>
    <name evidence="11" type="ORF">RJT34_13463</name>
</gene>
<feature type="binding site" evidence="8">
    <location>
        <position position="678"/>
    </location>
    <ligand>
        <name>Zn(2+)</name>
        <dbReference type="ChEBI" id="CHEBI:29105"/>
    </ligand>
</feature>
<evidence type="ECO:0000259" key="10">
    <source>
        <dbReference type="PROSITE" id="PS50076"/>
    </source>
</evidence>
<feature type="compositionally biased region" description="Gly residues" evidence="9">
    <location>
        <begin position="385"/>
        <end position="394"/>
    </location>
</feature>
<keyword evidence="8" id="KW-0479">Metal-binding</keyword>
<organism evidence="11 12">
    <name type="scientific">Clitoria ternatea</name>
    <name type="common">Butterfly pea</name>
    <dbReference type="NCBI Taxonomy" id="43366"/>
    <lineage>
        <taxon>Eukaryota</taxon>
        <taxon>Viridiplantae</taxon>
        <taxon>Streptophyta</taxon>
        <taxon>Embryophyta</taxon>
        <taxon>Tracheophyta</taxon>
        <taxon>Spermatophyta</taxon>
        <taxon>Magnoliopsida</taxon>
        <taxon>eudicotyledons</taxon>
        <taxon>Gunneridae</taxon>
        <taxon>Pentapetalae</taxon>
        <taxon>rosids</taxon>
        <taxon>fabids</taxon>
        <taxon>Fabales</taxon>
        <taxon>Fabaceae</taxon>
        <taxon>Papilionoideae</taxon>
        <taxon>50 kb inversion clade</taxon>
        <taxon>NPAAA clade</taxon>
        <taxon>indigoferoid/millettioid clade</taxon>
        <taxon>Phaseoleae</taxon>
        <taxon>Clitoria</taxon>
    </lineage>
</organism>
<dbReference type="SUPFAM" id="SSF53056">
    <property type="entry name" value="beta-carbonic anhydrase, cab"/>
    <property type="match status" value="1"/>
</dbReference>
<evidence type="ECO:0000256" key="4">
    <source>
        <dbReference type="ARBA" id="ARBA00022799"/>
    </source>
</evidence>
<dbReference type="FunFam" id="3.40.1050.10:FF:000003">
    <property type="entry name" value="Carbonic anhydrase"/>
    <property type="match status" value="1"/>
</dbReference>
<keyword evidence="6" id="KW-0456">Lyase</keyword>
<dbReference type="GO" id="GO:0004089">
    <property type="term" value="F:carbonate dehydratase activity"/>
    <property type="evidence" value="ECO:0007669"/>
    <property type="project" value="UniProtKB-EC"/>
</dbReference>
<protein>
    <recommendedName>
        <fullName evidence="3">carbonic anhydrase</fullName>
        <ecNumber evidence="3">4.2.1.1</ecNumber>
    </recommendedName>
</protein>
<dbReference type="InterPro" id="IPR018253">
    <property type="entry name" value="DnaJ_domain_CS"/>
</dbReference>
<comment type="catalytic activity">
    <reaction evidence="7">
        <text>hydrogencarbonate + H(+) = CO2 + H2O</text>
        <dbReference type="Rhea" id="RHEA:10748"/>
        <dbReference type="ChEBI" id="CHEBI:15377"/>
        <dbReference type="ChEBI" id="CHEBI:15378"/>
        <dbReference type="ChEBI" id="CHEBI:16526"/>
        <dbReference type="ChEBI" id="CHEBI:17544"/>
        <dbReference type="EC" id="4.2.1.1"/>
    </reaction>
</comment>
<dbReference type="EC" id="4.2.1.1" evidence="3"/>
<feature type="region of interest" description="Disordered" evidence="9">
    <location>
        <begin position="348"/>
        <end position="413"/>
    </location>
</feature>
<feature type="region of interest" description="Disordered" evidence="9">
    <location>
        <begin position="136"/>
        <end position="221"/>
    </location>
</feature>
<dbReference type="Proteomes" id="UP001359559">
    <property type="component" value="Unassembled WGS sequence"/>
</dbReference>
<comment type="similarity">
    <text evidence="2">Belongs to the beta-class carbonic anhydrase family.</text>
</comment>
<dbReference type="InterPro" id="IPR001623">
    <property type="entry name" value="DnaJ_domain"/>
</dbReference>
<reference evidence="11 12" key="1">
    <citation type="submission" date="2024-01" db="EMBL/GenBank/DDBJ databases">
        <title>The genomes of 5 underutilized Papilionoideae crops provide insights into root nodulation and disease resistance.</title>
        <authorList>
            <person name="Yuan L."/>
        </authorList>
    </citation>
    <scope>NUCLEOTIDE SEQUENCE [LARGE SCALE GENOMIC DNA]</scope>
    <source>
        <strain evidence="11">LY-2023</strain>
        <tissue evidence="11">Leaf</tissue>
    </source>
</reference>
<dbReference type="InterPro" id="IPR015892">
    <property type="entry name" value="Carbonic_anhydrase_CS"/>
</dbReference>
<dbReference type="SMART" id="SM00947">
    <property type="entry name" value="Pro_CA"/>
    <property type="match status" value="1"/>
</dbReference>
<dbReference type="InterPro" id="IPR053052">
    <property type="entry name" value="Imprinting_Balance_Reg"/>
</dbReference>
<feature type="compositionally biased region" description="Pro residues" evidence="9">
    <location>
        <begin position="140"/>
        <end position="179"/>
    </location>
</feature>
<dbReference type="InterPro" id="IPR036874">
    <property type="entry name" value="Carbonic_anhydrase_sf"/>
</dbReference>
<dbReference type="PROSITE" id="PS00705">
    <property type="entry name" value="PROK_CO2_ANHYDRASE_2"/>
    <property type="match status" value="1"/>
</dbReference>
<feature type="compositionally biased region" description="Low complexity" evidence="9">
    <location>
        <begin position="180"/>
        <end position="196"/>
    </location>
</feature>
<dbReference type="GO" id="GO:0008270">
    <property type="term" value="F:zinc ion binding"/>
    <property type="evidence" value="ECO:0007669"/>
    <property type="project" value="InterPro"/>
</dbReference>
<dbReference type="Gene3D" id="1.10.287.110">
    <property type="entry name" value="DnaJ domain"/>
    <property type="match status" value="1"/>
</dbReference>
<dbReference type="Pfam" id="PF00484">
    <property type="entry name" value="Pro_CA"/>
    <property type="match status" value="1"/>
</dbReference>
<dbReference type="InterPro" id="IPR056988">
    <property type="entry name" value="Zn_ribbon_pln"/>
</dbReference>
<accession>A0AAN9PLG7</accession>
<dbReference type="InterPro" id="IPR001765">
    <property type="entry name" value="Carbonic_anhydrase"/>
</dbReference>
<feature type="binding site" evidence="8">
    <location>
        <position position="735"/>
    </location>
    <ligand>
        <name>Zn(2+)</name>
        <dbReference type="ChEBI" id="CHEBI:29105"/>
    </ligand>
</feature>
<feature type="binding site" evidence="8">
    <location>
        <position position="676"/>
    </location>
    <ligand>
        <name>Zn(2+)</name>
        <dbReference type="ChEBI" id="CHEBI:29105"/>
    </ligand>
</feature>
<comment type="cofactor">
    <cofactor evidence="8">
        <name>Zn(2+)</name>
        <dbReference type="ChEBI" id="CHEBI:29105"/>
    </cofactor>
    <text evidence="8">Binds 1 zinc ion per subunit.</text>
</comment>
<evidence type="ECO:0000256" key="8">
    <source>
        <dbReference type="PIRSR" id="PIRSR601765-1"/>
    </source>
</evidence>
<evidence type="ECO:0000256" key="2">
    <source>
        <dbReference type="ARBA" id="ARBA00006217"/>
    </source>
</evidence>
<dbReference type="InterPro" id="IPR045066">
    <property type="entry name" value="Beta_CA_cladeB"/>
</dbReference>
<keyword evidence="4" id="KW-0702">S-nitrosylation</keyword>
<feature type="domain" description="J" evidence="10">
    <location>
        <begin position="70"/>
        <end position="135"/>
    </location>
</feature>
<evidence type="ECO:0000313" key="11">
    <source>
        <dbReference type="EMBL" id="KAK7302571.1"/>
    </source>
</evidence>
<dbReference type="SUPFAM" id="SSF46565">
    <property type="entry name" value="Chaperone J-domain"/>
    <property type="match status" value="1"/>
</dbReference>
<dbReference type="InterPro" id="IPR036869">
    <property type="entry name" value="J_dom_sf"/>
</dbReference>
<dbReference type="PROSITE" id="PS00636">
    <property type="entry name" value="DNAJ_1"/>
    <property type="match status" value="1"/>
</dbReference>
<dbReference type="PROSITE" id="PS50076">
    <property type="entry name" value="DNAJ_2"/>
    <property type="match status" value="1"/>
</dbReference>
<dbReference type="GO" id="GO:0015976">
    <property type="term" value="P:carbon utilization"/>
    <property type="evidence" value="ECO:0007669"/>
    <property type="project" value="InterPro"/>
</dbReference>
<evidence type="ECO:0000256" key="1">
    <source>
        <dbReference type="ARBA" id="ARBA00002904"/>
    </source>
</evidence>
<name>A0AAN9PLG7_CLITE</name>